<dbReference type="InterPro" id="IPR058917">
    <property type="entry name" value="RESC6_dom"/>
</dbReference>
<comment type="caution">
    <text evidence="15">The sequence shown here is derived from an EMBL/GenBank/DDBJ whole genome shotgun (WGS) entry which is preliminary data.</text>
</comment>
<dbReference type="SMR" id="A0A9W5TAQ0"/>
<name>A0A9W5TAQ0_BABOV</name>
<dbReference type="GO" id="GO:0006891">
    <property type="term" value="P:intra-Golgi vesicle-mediated transport"/>
    <property type="evidence" value="ECO:0007669"/>
    <property type="project" value="TreeGrafter"/>
</dbReference>
<keyword evidence="16" id="KW-1185">Reference proteome</keyword>
<feature type="domain" description="Coatomer beta subunit appendage platform" evidence="13">
    <location>
        <begin position="827"/>
        <end position="977"/>
    </location>
</feature>
<comment type="subcellular location">
    <subcellularLocation>
        <location evidence="2">Cytoplasmic vesicle</location>
        <location evidence="2">COPI-coated vesicle membrane</location>
        <topology evidence="2">Peripheral membrane protein</topology>
        <orientation evidence="2">Cytoplasmic side</orientation>
    </subcellularLocation>
    <subcellularLocation>
        <location evidence="1">Golgi apparatus membrane</location>
        <topology evidence="1">Peripheral membrane protein</topology>
        <orientation evidence="1">Cytoplasmic side</orientation>
    </subcellularLocation>
</comment>
<keyword evidence="6" id="KW-0931">ER-Golgi transport</keyword>
<dbReference type="GO" id="GO:0005198">
    <property type="term" value="F:structural molecule activity"/>
    <property type="evidence" value="ECO:0007669"/>
    <property type="project" value="InterPro"/>
</dbReference>
<evidence type="ECO:0000313" key="16">
    <source>
        <dbReference type="Proteomes" id="UP001057455"/>
    </source>
</evidence>
<evidence type="ECO:0000256" key="4">
    <source>
        <dbReference type="ARBA" id="ARBA00022490"/>
    </source>
</evidence>
<dbReference type="InterPro" id="IPR016024">
    <property type="entry name" value="ARM-type_fold"/>
</dbReference>
<reference evidence="15" key="1">
    <citation type="submission" date="2019-12" db="EMBL/GenBank/DDBJ databases">
        <title>Genome sequence of Babesia ovis.</title>
        <authorList>
            <person name="Yamagishi J."/>
            <person name="Sevinc F."/>
            <person name="Xuan X."/>
        </authorList>
    </citation>
    <scope>NUCLEOTIDE SEQUENCE</scope>
    <source>
        <strain evidence="15">Selcuk</strain>
    </source>
</reference>
<evidence type="ECO:0000256" key="1">
    <source>
        <dbReference type="ARBA" id="ARBA00004255"/>
    </source>
</evidence>
<dbReference type="InterPro" id="IPR011989">
    <property type="entry name" value="ARM-like"/>
</dbReference>
<evidence type="ECO:0000256" key="3">
    <source>
        <dbReference type="ARBA" id="ARBA00022448"/>
    </source>
</evidence>
<evidence type="ECO:0000259" key="12">
    <source>
        <dbReference type="Pfam" id="PF07718"/>
    </source>
</evidence>
<dbReference type="InterPro" id="IPR002553">
    <property type="entry name" value="Clathrin/coatomer_adapt-like_N"/>
</dbReference>
<dbReference type="Pfam" id="PF14806">
    <property type="entry name" value="Coatomer_b_Cpla"/>
    <property type="match status" value="1"/>
</dbReference>
<dbReference type="SUPFAM" id="SSF48371">
    <property type="entry name" value="ARM repeat"/>
    <property type="match status" value="1"/>
</dbReference>
<dbReference type="GO" id="GO:0000139">
    <property type="term" value="C:Golgi membrane"/>
    <property type="evidence" value="ECO:0007669"/>
    <property type="project" value="UniProtKB-SubCell"/>
</dbReference>
<dbReference type="GO" id="GO:0030126">
    <property type="term" value="C:COPI vesicle coat"/>
    <property type="evidence" value="ECO:0007669"/>
    <property type="project" value="InterPro"/>
</dbReference>
<accession>A0A9W5TAQ0</accession>
<keyword evidence="5" id="KW-0677">Repeat</keyword>
<keyword evidence="9" id="KW-0472">Membrane</keyword>
<sequence>MAIGKLCSDSEAPCPIFLDLDSASDRNLAWIKSKLEDSSNTKKVTALEHTILHLLNGEDVSSLLMSIIRFVLPSNHHGLKKLVHLFLQIFDFCTPDGNVREESILVCNALLNDLRSPNEYVRGSTLRLVSKLRHWNIVHPLITAVVDNLRHAEPYVHRNALMCLAKIAERFGAESVMSGMEDTENLLLSDSGISVKIHAFNLLCVCQPSLAVQYLMNIEGTLLNLAPRLHLEILSSFSTLCSLSTEVRSFMMRLTVMLIENSQDNAVRFEGASIICQLKSTPLEARRAAASALIKVLLDESDLNVKMLALNKLNILHARSSSAGDAPNVLEAHVMDIVHALNGASRQVALGLLSLALRSLTRQNVESLLQSFKKAFTSAEDIATYSQQQIAEYRIMLIKAIHYTCGRYPERSAIVYEMLLGYLSHHHQQTAEDCALFFKQLTELLPNLREETIYKLLTYLEMIPHPNVLAVCFWVIGEYAEGPHLASHCCNQIYDSLSPFPFITESMKSNLEDPSSTSDELSQDFDNITTHTVVLQDGTYGAQLTAEQSRVPLSNTLRDMVLKSCDPLFYCSIAQCLLKLSFASGDPDCIAKSCLITVNLVRLMQDPRYADIYSQRRLRTILKLCLGLLKDPDQFKPLLQEYISASRKKWSSATATAHVELKDELDAPISFVTILGNAVEDEWALDDDTDDGDLNSIEDYEIDTLLNTAASIHVVGLKESCKRDTINIHQFTSLMDPLYVEATVSVIATRMYLSLYLKNTTDVLLQNIRVELCANDRLEISSNPPIIPLEPGADTVIHLNFKVKRSQNDVLYGHVYFDKEKSGIQECHPFNPMNVCLYDYVQPSFISSALFRSYWADFEWEHKIQIHPVSISPLELLRGILQVTHMTVVGPMPPSGLKSAPGPAGQKEFLSQYMEYLVCQPELAGVLSDASFFALNLFCKTPHDEEALANLSIVKQHDGLYAGCFKIRSRTQWLFLSRVPGFLPGSGPRPSVVRHCSQLSQNCYYSSNKHGTRTARSRSGLAFGELYRPTSAFERAIQNQIVDRVPYDMVEDWQERIDHIFRDRLSHMPEQFAEISHRYSTDPRDYLITSLLRHCVGKRPRNGHYDLERTRFMETIAETTSDHLGTFMASECGIILRCFSKLDYRNYILQRALIERILHRGQLFSPYATISALNSIADGIAMSPQSQWRVNEQDTNRLLRRLFAQLRSNLDKFNLASLARLTNSLSRLQHDVNGVLLAIKDRLLQECASGTNPSAWTEEVVHFFANGLSRKGILDRQLFDLLRDKIVESCGAYSVDTLVSLSNAYSKFGSAEDAGYIQLFSSLADEIVTQRRQLTNRHVCVVANAFAMSCICHEDLLHVLDETFVFGIDAYDGRQIAMMIHAFNKLGYRSKNHQFIWKKCTDHLDSYNWQGLSMVFHAYTKGELRDDATTNKFCQRLEHLFDELQKLDPKDTPSADLPQPTTYVSLVYSLVKGSILGCNGLLRHLAKGCLSHLDGYEPDEIANLTLAFSKIYNSARSDHDKKDVALAELSYKVLLRIIQRLGDPTLRFSAFSMAKVIDAFGSCAFTPSAHVVLCLIKRNLLTLDRLSYTHITGIIRALSTIGVHDEDVLAVLNSLKHNKRVHHTQVPSPINA</sequence>
<keyword evidence="3" id="KW-0813">Transport</keyword>
<keyword evidence="4" id="KW-0963">Cytoplasm</keyword>
<protein>
    <submittedName>
        <fullName evidence="15">Coatomer subunit beta-1-like</fullName>
    </submittedName>
</protein>
<dbReference type="GO" id="GO:0006888">
    <property type="term" value="P:endoplasmic reticulum to Golgi vesicle-mediated transport"/>
    <property type="evidence" value="ECO:0007669"/>
    <property type="project" value="TreeGrafter"/>
</dbReference>
<evidence type="ECO:0000256" key="6">
    <source>
        <dbReference type="ARBA" id="ARBA00022892"/>
    </source>
</evidence>
<dbReference type="Pfam" id="PF26188">
    <property type="entry name" value="RESC6"/>
    <property type="match status" value="1"/>
</dbReference>
<keyword evidence="8" id="KW-0333">Golgi apparatus</keyword>
<evidence type="ECO:0000259" key="11">
    <source>
        <dbReference type="Pfam" id="PF01602"/>
    </source>
</evidence>
<gene>
    <name evidence="15" type="ORF">BaOVIS_016150</name>
</gene>
<dbReference type="Proteomes" id="UP001057455">
    <property type="component" value="Unassembled WGS sequence"/>
</dbReference>
<dbReference type="EMBL" id="BLIY01000010">
    <property type="protein sequence ID" value="GFE54211.1"/>
    <property type="molecule type" value="Genomic_DNA"/>
</dbReference>
<dbReference type="Pfam" id="PF07718">
    <property type="entry name" value="Coatamer_beta_C"/>
    <property type="match status" value="1"/>
</dbReference>
<dbReference type="OrthoDB" id="10261439at2759"/>
<feature type="domain" description="Clathrin/coatomer adaptor adaptin-like N-terminal" evidence="11">
    <location>
        <begin position="27"/>
        <end position="491"/>
    </location>
</feature>
<dbReference type="Gene3D" id="1.25.10.10">
    <property type="entry name" value="Leucine-rich Repeat Variant"/>
    <property type="match status" value="1"/>
</dbReference>
<dbReference type="Pfam" id="PF01602">
    <property type="entry name" value="Adaptin_N"/>
    <property type="match status" value="1"/>
</dbReference>
<evidence type="ECO:0000259" key="13">
    <source>
        <dbReference type="Pfam" id="PF14806"/>
    </source>
</evidence>
<proteinExistence type="predicted"/>
<feature type="domain" description="Coatomer beta subunit C-terminal" evidence="12">
    <location>
        <begin position="702"/>
        <end position="818"/>
    </location>
</feature>
<evidence type="ECO:0000256" key="10">
    <source>
        <dbReference type="ARBA" id="ARBA00023329"/>
    </source>
</evidence>
<evidence type="ECO:0000259" key="14">
    <source>
        <dbReference type="Pfam" id="PF26188"/>
    </source>
</evidence>
<organism evidence="15 16">
    <name type="scientific">Babesia ovis</name>
    <dbReference type="NCBI Taxonomy" id="5869"/>
    <lineage>
        <taxon>Eukaryota</taxon>
        <taxon>Sar</taxon>
        <taxon>Alveolata</taxon>
        <taxon>Apicomplexa</taxon>
        <taxon>Aconoidasida</taxon>
        <taxon>Piroplasmida</taxon>
        <taxon>Babesiidae</taxon>
        <taxon>Babesia</taxon>
    </lineage>
</organism>
<evidence type="ECO:0000256" key="5">
    <source>
        <dbReference type="ARBA" id="ARBA00022737"/>
    </source>
</evidence>
<dbReference type="PANTHER" id="PTHR10635">
    <property type="entry name" value="COATOMER SUBUNIT BETA"/>
    <property type="match status" value="1"/>
</dbReference>
<evidence type="ECO:0000256" key="9">
    <source>
        <dbReference type="ARBA" id="ARBA00023136"/>
    </source>
</evidence>
<dbReference type="GO" id="GO:0006886">
    <property type="term" value="P:intracellular protein transport"/>
    <property type="evidence" value="ECO:0007669"/>
    <property type="project" value="InterPro"/>
</dbReference>
<keyword evidence="7" id="KW-0653">Protein transport</keyword>
<keyword evidence="10" id="KW-0968">Cytoplasmic vesicle</keyword>
<dbReference type="InterPro" id="IPR016460">
    <property type="entry name" value="COPB1"/>
</dbReference>
<evidence type="ECO:0000256" key="7">
    <source>
        <dbReference type="ARBA" id="ARBA00022927"/>
    </source>
</evidence>
<evidence type="ECO:0000256" key="2">
    <source>
        <dbReference type="ARBA" id="ARBA00004347"/>
    </source>
</evidence>
<evidence type="ECO:0000313" key="15">
    <source>
        <dbReference type="EMBL" id="GFE54211.1"/>
    </source>
</evidence>
<dbReference type="InterPro" id="IPR029446">
    <property type="entry name" value="COPB1_appendage_platform_dom"/>
</dbReference>
<dbReference type="InterPro" id="IPR011710">
    <property type="entry name" value="Coatomer_bsu_C"/>
</dbReference>
<dbReference type="PANTHER" id="PTHR10635:SF0">
    <property type="entry name" value="COATOMER SUBUNIT BETA"/>
    <property type="match status" value="1"/>
</dbReference>
<evidence type="ECO:0000256" key="8">
    <source>
        <dbReference type="ARBA" id="ARBA00023034"/>
    </source>
</evidence>
<feature type="domain" description="RNA-editing substrate-binding complex 6 protein" evidence="14">
    <location>
        <begin position="1264"/>
        <end position="1388"/>
    </location>
</feature>